<feature type="region of interest" description="Disordered" evidence="7">
    <location>
        <begin position="696"/>
        <end position="750"/>
    </location>
</feature>
<dbReference type="EMBL" id="CVQH01020195">
    <property type="protein sequence ID" value="CRK26427.1"/>
    <property type="molecule type" value="Genomic_DNA"/>
</dbReference>
<dbReference type="PANTHER" id="PTHR45705:SF7">
    <property type="entry name" value="ACTIVATING PROTEIN FOR ARF, PUTATIVE (AFU_ORTHOLOGUE AFUA_4G09120)-RELATED"/>
    <property type="match status" value="1"/>
</dbReference>
<feature type="compositionally biased region" description="Low complexity" evidence="7">
    <location>
        <begin position="325"/>
        <end position="351"/>
    </location>
</feature>
<dbReference type="SMART" id="SM00105">
    <property type="entry name" value="ArfGap"/>
    <property type="match status" value="1"/>
</dbReference>
<dbReference type="InterPro" id="IPR037278">
    <property type="entry name" value="ARFGAP/RecO"/>
</dbReference>
<dbReference type="Proteomes" id="UP000044602">
    <property type="component" value="Unassembled WGS sequence"/>
</dbReference>
<dbReference type="GO" id="GO:0005634">
    <property type="term" value="C:nucleus"/>
    <property type="evidence" value="ECO:0007669"/>
    <property type="project" value="UniProtKB-SubCell"/>
</dbReference>
<protein>
    <recommendedName>
        <fullName evidence="13">UBA domain-containing protein</fullName>
    </recommendedName>
</protein>
<dbReference type="FunFam" id="3.40.50.10810:FF:000019">
    <property type="entry name" value="DNA excision repair protein ERCC-6-like 2 isoform X1"/>
    <property type="match status" value="1"/>
</dbReference>
<feature type="domain" description="UBA" evidence="8">
    <location>
        <begin position="1059"/>
        <end position="1101"/>
    </location>
</feature>
<feature type="non-terminal residue" evidence="11">
    <location>
        <position position="1401"/>
    </location>
</feature>
<dbReference type="Gene3D" id="3.40.50.10810">
    <property type="entry name" value="Tandem AAA-ATPase domain"/>
    <property type="match status" value="1"/>
</dbReference>
<feature type="compositionally biased region" description="Polar residues" evidence="7">
    <location>
        <begin position="1162"/>
        <end position="1171"/>
    </location>
</feature>
<feature type="region of interest" description="Disordered" evidence="7">
    <location>
        <begin position="516"/>
        <end position="560"/>
    </location>
</feature>
<dbReference type="Pfam" id="PF00176">
    <property type="entry name" value="SNF2-rel_dom"/>
    <property type="match status" value="1"/>
</dbReference>
<feature type="compositionally biased region" description="Basic residues" evidence="7">
    <location>
        <begin position="696"/>
        <end position="717"/>
    </location>
</feature>
<keyword evidence="5" id="KW-0539">Nucleus</keyword>
<dbReference type="SUPFAM" id="SSF57863">
    <property type="entry name" value="ArfGap/RecO-like zinc finger"/>
    <property type="match status" value="2"/>
</dbReference>
<organism evidence="11 12">
    <name type="scientific">Verticillium longisporum</name>
    <name type="common">Verticillium dahliae var. longisporum</name>
    <dbReference type="NCBI Taxonomy" id="100787"/>
    <lineage>
        <taxon>Eukaryota</taxon>
        <taxon>Fungi</taxon>
        <taxon>Dikarya</taxon>
        <taxon>Ascomycota</taxon>
        <taxon>Pezizomycotina</taxon>
        <taxon>Sordariomycetes</taxon>
        <taxon>Hypocreomycetidae</taxon>
        <taxon>Glomerellales</taxon>
        <taxon>Plectosphaerellaceae</taxon>
        <taxon>Verticillium</taxon>
    </lineage>
</organism>
<dbReference type="Gene3D" id="1.10.220.150">
    <property type="entry name" value="Arf GTPase activating protein"/>
    <property type="match status" value="2"/>
</dbReference>
<dbReference type="GO" id="GO:0005737">
    <property type="term" value="C:cytoplasm"/>
    <property type="evidence" value="ECO:0007669"/>
    <property type="project" value="TreeGrafter"/>
</dbReference>
<evidence type="ECO:0000256" key="2">
    <source>
        <dbReference type="ARBA" id="ARBA00022741"/>
    </source>
</evidence>
<keyword evidence="6" id="KW-0863">Zinc-finger</keyword>
<dbReference type="InterPro" id="IPR051718">
    <property type="entry name" value="ARF_GTPase-activating"/>
</dbReference>
<keyword evidence="12" id="KW-1185">Reference proteome</keyword>
<dbReference type="PROSITE" id="PS51192">
    <property type="entry name" value="HELICASE_ATP_BIND_1"/>
    <property type="match status" value="1"/>
</dbReference>
<dbReference type="SUPFAM" id="SSF46934">
    <property type="entry name" value="UBA-like"/>
    <property type="match status" value="2"/>
</dbReference>
<feature type="compositionally biased region" description="Low complexity" evidence="7">
    <location>
        <begin position="1121"/>
        <end position="1134"/>
    </location>
</feature>
<evidence type="ECO:0000256" key="7">
    <source>
        <dbReference type="SAM" id="MobiDB-lite"/>
    </source>
</evidence>
<dbReference type="SMART" id="SM00487">
    <property type="entry name" value="DEXDc"/>
    <property type="match status" value="1"/>
</dbReference>
<dbReference type="InterPro" id="IPR027417">
    <property type="entry name" value="P-loop_NTPase"/>
</dbReference>
<feature type="compositionally biased region" description="Low complexity" evidence="7">
    <location>
        <begin position="1317"/>
        <end position="1334"/>
    </location>
</feature>
<feature type="compositionally biased region" description="Polar residues" evidence="7">
    <location>
        <begin position="183"/>
        <end position="193"/>
    </location>
</feature>
<dbReference type="GO" id="GO:0005096">
    <property type="term" value="F:GTPase activator activity"/>
    <property type="evidence" value="ECO:0007669"/>
    <property type="project" value="InterPro"/>
</dbReference>
<evidence type="ECO:0008006" key="13">
    <source>
        <dbReference type="Google" id="ProtNLM"/>
    </source>
</evidence>
<evidence type="ECO:0000256" key="5">
    <source>
        <dbReference type="ARBA" id="ARBA00023242"/>
    </source>
</evidence>
<keyword evidence="6" id="KW-0862">Zinc</keyword>
<dbReference type="InterPro" id="IPR014001">
    <property type="entry name" value="Helicase_ATP-bd"/>
</dbReference>
<feature type="region of interest" description="Disordered" evidence="7">
    <location>
        <begin position="415"/>
        <end position="455"/>
    </location>
</feature>
<dbReference type="PANTHER" id="PTHR45705">
    <property type="entry name" value="FI20236P1"/>
    <property type="match status" value="1"/>
</dbReference>
<feature type="domain" description="UBA" evidence="8">
    <location>
        <begin position="275"/>
        <end position="317"/>
    </location>
</feature>
<feature type="compositionally biased region" description="Polar residues" evidence="7">
    <location>
        <begin position="379"/>
        <end position="393"/>
    </location>
</feature>
<evidence type="ECO:0000256" key="4">
    <source>
        <dbReference type="ARBA" id="ARBA00022840"/>
    </source>
</evidence>
<keyword evidence="4" id="KW-0067">ATP-binding</keyword>
<feature type="region of interest" description="Disordered" evidence="7">
    <location>
        <begin position="1010"/>
        <end position="1063"/>
    </location>
</feature>
<accession>A0A0G4LWN9</accession>
<feature type="region of interest" description="Disordered" evidence="7">
    <location>
        <begin position="181"/>
        <end position="280"/>
    </location>
</feature>
<keyword evidence="6" id="KW-0479">Metal-binding</keyword>
<feature type="region of interest" description="Disordered" evidence="7">
    <location>
        <begin position="1313"/>
        <end position="1343"/>
    </location>
</feature>
<feature type="domain" description="Helicase ATP-binding" evidence="10">
    <location>
        <begin position="845"/>
        <end position="1014"/>
    </location>
</feature>
<dbReference type="Gene3D" id="1.10.8.10">
    <property type="entry name" value="DNA helicase RuvA subunit, C-terminal domain"/>
    <property type="match status" value="2"/>
</dbReference>
<evidence type="ECO:0000313" key="12">
    <source>
        <dbReference type="Proteomes" id="UP000044602"/>
    </source>
</evidence>
<feature type="domain" description="Arf-GAP" evidence="9">
    <location>
        <begin position="105"/>
        <end position="184"/>
    </location>
</feature>
<evidence type="ECO:0000259" key="8">
    <source>
        <dbReference type="PROSITE" id="PS50030"/>
    </source>
</evidence>
<evidence type="ECO:0000259" key="10">
    <source>
        <dbReference type="PROSITE" id="PS51192"/>
    </source>
</evidence>
<evidence type="ECO:0000313" key="11">
    <source>
        <dbReference type="EMBL" id="CRK26427.1"/>
    </source>
</evidence>
<feature type="region of interest" description="Disordered" evidence="7">
    <location>
        <begin position="321"/>
        <end position="402"/>
    </location>
</feature>
<name>A0A0G4LWN9_VERLO</name>
<dbReference type="InterPro" id="IPR038508">
    <property type="entry name" value="ArfGAP_dom_sf"/>
</dbReference>
<evidence type="ECO:0000256" key="1">
    <source>
        <dbReference type="ARBA" id="ARBA00004123"/>
    </source>
</evidence>
<proteinExistence type="predicted"/>
<dbReference type="InterPro" id="IPR038718">
    <property type="entry name" value="SNF2-like_sf"/>
</dbReference>
<dbReference type="GO" id="GO:0016787">
    <property type="term" value="F:hydrolase activity"/>
    <property type="evidence" value="ECO:0007669"/>
    <property type="project" value="UniProtKB-KW"/>
</dbReference>
<dbReference type="CDD" id="cd08204">
    <property type="entry name" value="ArfGap"/>
    <property type="match status" value="1"/>
</dbReference>
<feature type="compositionally biased region" description="Low complexity" evidence="7">
    <location>
        <begin position="216"/>
        <end position="228"/>
    </location>
</feature>
<dbReference type="InterPro" id="IPR001164">
    <property type="entry name" value="ArfGAP_dom"/>
</dbReference>
<evidence type="ECO:0000256" key="3">
    <source>
        <dbReference type="ARBA" id="ARBA00022801"/>
    </source>
</evidence>
<evidence type="ECO:0000259" key="9">
    <source>
        <dbReference type="PROSITE" id="PS50115"/>
    </source>
</evidence>
<dbReference type="InterPro" id="IPR000330">
    <property type="entry name" value="SNF2_N"/>
</dbReference>
<dbReference type="PROSITE" id="PS50115">
    <property type="entry name" value="ARFGAP"/>
    <property type="match status" value="2"/>
</dbReference>
<reference evidence="11 12" key="1">
    <citation type="submission" date="2015-05" db="EMBL/GenBank/DDBJ databases">
        <authorList>
            <person name="Wang D.B."/>
            <person name="Wang M."/>
        </authorList>
    </citation>
    <scope>NUCLEOTIDE SEQUENCE [LARGE SCALE GENOMIC DNA]</scope>
    <source>
        <strain evidence="11">VL1</strain>
    </source>
</reference>
<keyword evidence="2" id="KW-0547">Nucleotide-binding</keyword>
<feature type="compositionally biased region" description="Polar residues" evidence="7">
    <location>
        <begin position="352"/>
        <end position="372"/>
    </location>
</feature>
<dbReference type="InterPro" id="IPR015940">
    <property type="entry name" value="UBA"/>
</dbReference>
<feature type="domain" description="Arf-GAP" evidence="9">
    <location>
        <begin position="1"/>
        <end position="97"/>
    </location>
</feature>
<dbReference type="Pfam" id="PF01412">
    <property type="entry name" value="ArfGap"/>
    <property type="match status" value="2"/>
</dbReference>
<feature type="region of interest" description="Disordered" evidence="7">
    <location>
        <begin position="1105"/>
        <end position="1171"/>
    </location>
</feature>
<dbReference type="PRINTS" id="PR00405">
    <property type="entry name" value="REVINTRACTNG"/>
</dbReference>
<gene>
    <name evidence="11" type="ORF">BN1708_004156</name>
</gene>
<keyword evidence="3" id="KW-0378">Hydrolase</keyword>
<dbReference type="GO" id="GO:0008270">
    <property type="term" value="F:zinc ion binding"/>
    <property type="evidence" value="ECO:0007669"/>
    <property type="project" value="UniProtKB-KW"/>
</dbReference>
<comment type="subcellular location">
    <subcellularLocation>
        <location evidence="1">Nucleus</location>
    </subcellularLocation>
</comment>
<feature type="compositionally biased region" description="Polar residues" evidence="7">
    <location>
        <begin position="1135"/>
        <end position="1155"/>
    </location>
</feature>
<dbReference type="GO" id="GO:0005524">
    <property type="term" value="F:ATP binding"/>
    <property type="evidence" value="ECO:0007669"/>
    <property type="project" value="InterPro"/>
</dbReference>
<evidence type="ECO:0000256" key="6">
    <source>
        <dbReference type="PROSITE-ProRule" id="PRU00288"/>
    </source>
</evidence>
<dbReference type="SUPFAM" id="SSF52540">
    <property type="entry name" value="P-loop containing nucleoside triphosphate hydrolases"/>
    <property type="match status" value="1"/>
</dbReference>
<dbReference type="STRING" id="100787.A0A0G4LWN9"/>
<dbReference type="InterPro" id="IPR009060">
    <property type="entry name" value="UBA-like_sf"/>
</dbReference>
<sequence>MRCASIHRKLGTHISKVKSLSMDGWSNEQVEVGYTSAARRPQRRESLKLTVVTPQNMKKVGNVTSNQIYNPENKKPPVPVDADEADSAMERFIRSKYTTTTKLDSLGVFLCMRCASIHRKLGTHISKVKSLSMDGWSNEQVENMKMVGNVTSNQIYNPENKKPPVPVDADEADSAMERFIRSKYTTTPAPTKSHSARTMDEGIPPPLPPKTPSKFSFRSASSILPLSSRSKKQAAARDSRPPPSPYDYPRSPSPDDHLQNKPSKVFGASVQSSKSDDTESKLAHLRDMGFGDTQKNMTVLRSVNGSLERAIETLVRAADTDRRSPGVAAAAAGRTLRASRSMTPMSSSSAPIPQQSTFQDRPSPQSATSNNPFDMWPAQPQTAQSTGTLQNKNPYIGSNPFGASLQQQDISQAFGNMSLAPPPAQPLFPNHTGGLSQPTYDHAAAAPPMPQAPQTYAPMNFNSNMTYPQPIQQQPTGSNPFFTTQAHTTMPQQNLAVNTITNSSVGFANNPFARNPYAPQTGAAAPSFENQVNPAPAQAQAQPAQPQLQQPTRSVSMPLAGSSNNPFFAGNVPTAQAAPAAAPAPAAPAVHVGAQQQRAHVSRESMAFADMNWANGRHNKVSGDLQDEVRPPCALMAANKPASVIEILSDDEPAAERDATAQPSARALGKRKLVPDFEEKVVWDADSDDGLDLNVKKKRKAGARPKSKGTGKGKGNKVPKDEEAKEEEGEEAAAAAETDQRDDYEVAGAPDYLRERRRAFDSRREALREAGLLLPPDYADVDFSDDDDDDDAAAVPVRPQFDESAGVRPCRPCEDVELEYSGGVLPAPLARYLRDYQVAGVKFLHRLFVYQNGGVLGDDMGLGKTVQVAAFLTAAFGKTGDARDGKRMRKMRRDARRWYPRVLIICPGSLIENWKNELNRWGWWSIDLFHGSTAQKEDVLGAARAGMLEIMVTTYQTYKNHVSSINTIQWDAVVADECHALKRGSAEITKAMNQTPSKFSFRSASSILPLSSRSKKQAAARDSRPPPSPYDYPRSPSPDDHLQNKPSKVFGASVQSSKSDDTENKLAHLRDMGFGDTQKNITVLRSVNGSLERAIETLVRAADADRRSPGVAAATGRTLRASRSMTPMSSSSAPIPQQSTFQDRPSPQSATSNNPFDMWPAQPQTAQSTGTLQNKNPYIGSNPFGASLQQQDISQAFGNMSLAPPPAQPLFPNHTGGLSQPTYDHAAATPPMPQAPQTYAPMNFNSNMTYPQPIQQQPTGSNPFFTTQSQPTMPQQNLAVNTITNSSVGFANNPFARNPYAPQTGAAAPSFENQVNPAQAQAQAQSAQPQLQQPTRSLSMPLAGSSNNPFFAGNVPPAQATPVTAPAPAAPAVNVGAQQQKAHVSRESMAFADMNWANGRH</sequence>
<dbReference type="PROSITE" id="PS50030">
    <property type="entry name" value="UBA"/>
    <property type="match status" value="2"/>
</dbReference>
<dbReference type="SMART" id="SM00165">
    <property type="entry name" value="UBA"/>
    <property type="match status" value="2"/>
</dbReference>
<feature type="compositionally biased region" description="Low complexity" evidence="7">
    <location>
        <begin position="534"/>
        <end position="551"/>
    </location>
</feature>